<dbReference type="InterPro" id="IPR052025">
    <property type="entry name" value="Xyloglucanase_GH74"/>
</dbReference>
<dbReference type="Proteomes" id="UP001221838">
    <property type="component" value="Unassembled WGS sequence"/>
</dbReference>
<dbReference type="Gene3D" id="2.130.10.10">
    <property type="entry name" value="YVTN repeat-like/Quinoprotein amine dehydrogenase"/>
    <property type="match status" value="2"/>
</dbReference>
<dbReference type="PANTHER" id="PTHR43739:SF5">
    <property type="entry name" value="EXO-ALPHA-SIALIDASE"/>
    <property type="match status" value="1"/>
</dbReference>
<reference evidence="1 2" key="1">
    <citation type="submission" date="2022-11" db="EMBL/GenBank/DDBJ databases">
        <title>Minimal conservation of predation-associated metabolite biosynthetic gene clusters underscores biosynthetic potential of Myxococcota including descriptions for ten novel species: Archangium lansinium sp. nov., Myxococcus landrumus sp. nov., Nannocystis bai.</title>
        <authorList>
            <person name="Ahearne A."/>
            <person name="Stevens C."/>
            <person name="Dowd S."/>
        </authorList>
    </citation>
    <scope>NUCLEOTIDE SEQUENCE [LARGE SCALE GENOMIC DNA]</scope>
    <source>
        <strain evidence="1 2">NCWAL01</strain>
    </source>
</reference>
<name>A0ABT5DFW2_9BACT</name>
<organism evidence="1 2">
    <name type="scientific">Stigmatella ashevillensis</name>
    <dbReference type="NCBI Taxonomy" id="2995309"/>
    <lineage>
        <taxon>Bacteria</taxon>
        <taxon>Pseudomonadati</taxon>
        <taxon>Myxococcota</taxon>
        <taxon>Myxococcia</taxon>
        <taxon>Myxococcales</taxon>
        <taxon>Cystobacterineae</taxon>
        <taxon>Archangiaceae</taxon>
        <taxon>Stigmatella</taxon>
    </lineage>
</organism>
<comment type="caution">
    <text evidence="1">The sequence shown here is derived from an EMBL/GenBank/DDBJ whole genome shotgun (WGS) entry which is preliminary data.</text>
</comment>
<dbReference type="PANTHER" id="PTHR43739">
    <property type="entry name" value="XYLOGLUCANASE (EUROFUNG)"/>
    <property type="match status" value="1"/>
</dbReference>
<protein>
    <recommendedName>
        <fullName evidence="3">Exo-alpha-sialidase</fullName>
    </recommendedName>
</protein>
<gene>
    <name evidence="1" type="ORF">POL68_26465</name>
</gene>
<sequence>MSPFPDIYVGATRGVFVARHVNGRYTLTPLGRPPVDASARQTESALQSMFRSGPEPITADMPKGGLIADPWNPWRLYLGTEAAGVFRSEDGGATWVPDSVGLGSPRIWSLVQHPVTGVLYAGTEPAALYRKPPGATAWEPCTPFTSLPRYSEWTSPNPPHHEPRVRGIGLDPERPHAIAAAIEVGWLVLSLDGGKSWTNLTHGPEFDSHSVLFSPGQPDVLLSTSGYGFFRSDDGGAHFRPFHEGLDGRYLSPLVLHPSRPKTLYAFGARNAPPSWFHPGAGAQGAFYRSDDQGEHWRRIGNTPLIPGGCWTACGDPGDPETFCAGLTDGSVWLTRDGGKHVEPILDGLGLVSVVSI</sequence>
<keyword evidence="2" id="KW-1185">Reference proteome</keyword>
<evidence type="ECO:0008006" key="3">
    <source>
        <dbReference type="Google" id="ProtNLM"/>
    </source>
</evidence>
<dbReference type="InterPro" id="IPR015943">
    <property type="entry name" value="WD40/YVTN_repeat-like_dom_sf"/>
</dbReference>
<proteinExistence type="predicted"/>
<evidence type="ECO:0000313" key="2">
    <source>
        <dbReference type="Proteomes" id="UP001221838"/>
    </source>
</evidence>
<accession>A0ABT5DFW2</accession>
<evidence type="ECO:0000313" key="1">
    <source>
        <dbReference type="EMBL" id="MDC0712040.1"/>
    </source>
</evidence>
<dbReference type="SUPFAM" id="SSF110296">
    <property type="entry name" value="Oligoxyloglucan reducing end-specific cellobiohydrolase"/>
    <property type="match status" value="1"/>
</dbReference>
<dbReference type="RefSeq" id="WP_272142095.1">
    <property type="nucleotide sequence ID" value="NZ_JAQNDM010000002.1"/>
</dbReference>
<dbReference type="EMBL" id="JAQNDM010000002">
    <property type="protein sequence ID" value="MDC0712040.1"/>
    <property type="molecule type" value="Genomic_DNA"/>
</dbReference>